<protein>
    <submittedName>
        <fullName evidence="1">Uncharacterized protein</fullName>
    </submittedName>
</protein>
<organism evidence="1 2">
    <name type="scientific">Phlebia brevispora</name>
    <dbReference type="NCBI Taxonomy" id="194682"/>
    <lineage>
        <taxon>Eukaryota</taxon>
        <taxon>Fungi</taxon>
        <taxon>Dikarya</taxon>
        <taxon>Basidiomycota</taxon>
        <taxon>Agaricomycotina</taxon>
        <taxon>Agaricomycetes</taxon>
        <taxon>Polyporales</taxon>
        <taxon>Meruliaceae</taxon>
        <taxon>Phlebia</taxon>
    </lineage>
</organism>
<sequence>MKSLTHVLADSNDLCDKAPKAAVGSECQTWTPNAALVLDVRQRKQLNYANDARTSLSSSQNLIPPHQYALRGASRQQATACPGAARSSRHAEHMYITPQREVNELKHACARVSARHSTRVDKTYDKTETCQTRSQGVSCVPTESTQPLSGTTLAGTISGGETDGPVARSLSPSFKSTPLPIDVVLNASDFEAKAIIGKGAFGRVYLVADKVTKQEYALKLIDKENLPGILYGGIFEERRVGSSLRGSRWALTVEASFHDHIFFYILTKYCPGRGLDYQTRHCNPSKAITKKMMAELVLAVEDLHSRRIIHGDIKLENVLMDENCHLLLADFGHARAFGVAESERPWKKYSIWKPSQDDRTKITHKTESGDFTDPLTGTPGYIAPENWTSDRVSYPADVWCMGIVFHVLFYGQYPFGMEPWRHSEEELQYATLHEELEFRSYDFDQHVANLMSRMLEKDPSKRITVAEIKRHPYFNSIDWKRVAERPPAINPIPSLTKEGRELERVVIPSNESDRYNCGGDLFPWFSYTSPELAQARRHALEKVEKDSRSDSRRRQGSFDAFEKVNNWMKHATIDKVRTRPAGEPRMLLD</sequence>
<evidence type="ECO:0000313" key="1">
    <source>
        <dbReference type="EMBL" id="KAJ3557828.1"/>
    </source>
</evidence>
<dbReference type="Proteomes" id="UP001148662">
    <property type="component" value="Unassembled WGS sequence"/>
</dbReference>
<name>A0ACC1TC62_9APHY</name>
<comment type="caution">
    <text evidence="1">The sequence shown here is derived from an EMBL/GenBank/DDBJ whole genome shotgun (WGS) entry which is preliminary data.</text>
</comment>
<proteinExistence type="predicted"/>
<accession>A0ACC1TC62</accession>
<reference evidence="1" key="1">
    <citation type="submission" date="2022-07" db="EMBL/GenBank/DDBJ databases">
        <title>Genome Sequence of Phlebia brevispora.</title>
        <authorList>
            <person name="Buettner E."/>
        </authorList>
    </citation>
    <scope>NUCLEOTIDE SEQUENCE</scope>
    <source>
        <strain evidence="1">MPL23</strain>
    </source>
</reference>
<dbReference type="EMBL" id="JANHOG010000128">
    <property type="protein sequence ID" value="KAJ3557828.1"/>
    <property type="molecule type" value="Genomic_DNA"/>
</dbReference>
<evidence type="ECO:0000313" key="2">
    <source>
        <dbReference type="Proteomes" id="UP001148662"/>
    </source>
</evidence>
<gene>
    <name evidence="1" type="ORF">NM688_g1261</name>
</gene>
<keyword evidence="2" id="KW-1185">Reference proteome</keyword>